<name>A0A511XMP0_9PROT</name>
<gene>
    <name evidence="2" type="primary">yegI</name>
    <name evidence="2" type="ORF">AOE01nite_24380</name>
</gene>
<reference evidence="2 3" key="1">
    <citation type="submission" date="2019-07" db="EMBL/GenBank/DDBJ databases">
        <title>Whole genome shotgun sequence of Acetobacter oeni NBRC 105207.</title>
        <authorList>
            <person name="Hosoyama A."/>
            <person name="Uohara A."/>
            <person name="Ohji S."/>
            <person name="Ichikawa N."/>
        </authorList>
    </citation>
    <scope>NUCLEOTIDE SEQUENCE [LARGE SCALE GENOMIC DNA]</scope>
    <source>
        <strain evidence="2 3">NBRC 105207</strain>
    </source>
</reference>
<proteinExistence type="predicted"/>
<dbReference type="PROSITE" id="PS50011">
    <property type="entry name" value="PROTEIN_KINASE_DOM"/>
    <property type="match status" value="1"/>
</dbReference>
<organism evidence="2 3">
    <name type="scientific">Acetobacter oeni</name>
    <dbReference type="NCBI Taxonomy" id="304077"/>
    <lineage>
        <taxon>Bacteria</taxon>
        <taxon>Pseudomonadati</taxon>
        <taxon>Pseudomonadota</taxon>
        <taxon>Alphaproteobacteria</taxon>
        <taxon>Acetobacterales</taxon>
        <taxon>Acetobacteraceae</taxon>
        <taxon>Acetobacter</taxon>
    </lineage>
</organism>
<evidence type="ECO:0000313" key="2">
    <source>
        <dbReference type="EMBL" id="GEN64214.1"/>
    </source>
</evidence>
<dbReference type="GO" id="GO:0004672">
    <property type="term" value="F:protein kinase activity"/>
    <property type="evidence" value="ECO:0007669"/>
    <property type="project" value="InterPro"/>
</dbReference>
<dbReference type="OrthoDB" id="7234583at2"/>
<dbReference type="Proteomes" id="UP000321746">
    <property type="component" value="Unassembled WGS sequence"/>
</dbReference>
<keyword evidence="3" id="KW-1185">Reference proteome</keyword>
<dbReference type="InterPro" id="IPR011009">
    <property type="entry name" value="Kinase-like_dom_sf"/>
</dbReference>
<comment type="caution">
    <text evidence="2">The sequence shown here is derived from an EMBL/GenBank/DDBJ whole genome shotgun (WGS) entry which is preliminary data.</text>
</comment>
<dbReference type="EMBL" id="BJYG01000036">
    <property type="protein sequence ID" value="GEN64214.1"/>
    <property type="molecule type" value="Genomic_DNA"/>
</dbReference>
<dbReference type="Gene3D" id="1.10.510.10">
    <property type="entry name" value="Transferase(Phosphotransferase) domain 1"/>
    <property type="match status" value="1"/>
</dbReference>
<dbReference type="GO" id="GO:0005524">
    <property type="term" value="F:ATP binding"/>
    <property type="evidence" value="ECO:0007669"/>
    <property type="project" value="InterPro"/>
</dbReference>
<dbReference type="AlphaFoldDB" id="A0A511XMP0"/>
<dbReference type="InterPro" id="IPR000719">
    <property type="entry name" value="Prot_kinase_dom"/>
</dbReference>
<protein>
    <recommendedName>
        <fullName evidence="1">Protein kinase domain-containing protein</fullName>
    </recommendedName>
</protein>
<sequence length="651" mass="71908">MQARVDQAGKPVILPQKLAQGGEGAVFTVEGRPDVVAKLYSSAPAPEKIAKLEAMTGAATAGLTERTAWPLEVLRRPGRGVDGFLMRRIVNAHPAFTLTGPALRKRTFPDRDWGFLIGAARSASSAFDAVHSAGHVIGDVNPNNIVFNADGDAFLIDCDSFQFTEGGHTWTCPVGVTEFQPPELQGQADFSRIIRTPDHDRFGLAVLIFELLFLGKHPFAGRGASPQTGDAIRDYAYVYGRHWPYERPPLTLPPGAVPPALLTLFERAFSREGTGRRPAALEWTRVLAQMNLDLTSCSVSPLHRYWMQAPGCPWCEIEKSLRQPLFGEAPRREVVRKRRVPAGLQIGEEPRPAEQKMTVLWEHFRTILPAGAPPIPPALPPLPTPSPGGVEAGKVRQLSRYATIVVFGLALAVTHMVFDAGLLTDGAIFLLACLAYYRTGSRADRDAMAVLRKCKKDYAQFLAGLNATDAGEFNNYSENLTNLHQKWLEVSEEEEALLRECVKQARETGLRRFLSNQRLEVATIPGIAQDEKPPITGAGFRTAADITSQKLNQNPGLEVVTQKRLLTWRESCERRFVFEVSHVPPDQISAIAKDYTRRQRAIQSAFEMELAEFKIAKAVIVENREDAMQNIRIAGNCLQAARSEAKARRLV</sequence>
<feature type="domain" description="Protein kinase" evidence="1">
    <location>
        <begin position="12"/>
        <end position="292"/>
    </location>
</feature>
<evidence type="ECO:0000313" key="3">
    <source>
        <dbReference type="Proteomes" id="UP000321746"/>
    </source>
</evidence>
<dbReference type="RefSeq" id="WP_146890258.1">
    <property type="nucleotide sequence ID" value="NZ_BJYG01000036.1"/>
</dbReference>
<accession>A0A511XMP0</accession>
<dbReference type="SUPFAM" id="SSF56112">
    <property type="entry name" value="Protein kinase-like (PK-like)"/>
    <property type="match status" value="1"/>
</dbReference>
<evidence type="ECO:0000259" key="1">
    <source>
        <dbReference type="PROSITE" id="PS50011"/>
    </source>
</evidence>